<feature type="compositionally biased region" description="Basic and acidic residues" evidence="2">
    <location>
        <begin position="1057"/>
        <end position="1066"/>
    </location>
</feature>
<feature type="region of interest" description="Disordered" evidence="2">
    <location>
        <begin position="927"/>
        <end position="948"/>
    </location>
</feature>
<evidence type="ECO:0000256" key="2">
    <source>
        <dbReference type="SAM" id="MobiDB-lite"/>
    </source>
</evidence>
<dbReference type="AlphaFoldDB" id="A0A9P7A4Q7"/>
<gene>
    <name evidence="3" type="ORF">EV702DRAFT_1064081</name>
</gene>
<evidence type="ECO:0000313" key="3">
    <source>
        <dbReference type="EMBL" id="KAG1782393.1"/>
    </source>
</evidence>
<feature type="region of interest" description="Disordered" evidence="2">
    <location>
        <begin position="1037"/>
        <end position="1066"/>
    </location>
</feature>
<keyword evidence="4" id="KW-1185">Reference proteome</keyword>
<dbReference type="Proteomes" id="UP000714275">
    <property type="component" value="Unassembled WGS sequence"/>
</dbReference>
<feature type="non-terminal residue" evidence="3">
    <location>
        <position position="1"/>
    </location>
</feature>
<feature type="region of interest" description="Disordered" evidence="2">
    <location>
        <begin position="474"/>
        <end position="529"/>
    </location>
</feature>
<organism evidence="3 4">
    <name type="scientific">Suillus placidus</name>
    <dbReference type="NCBI Taxonomy" id="48579"/>
    <lineage>
        <taxon>Eukaryota</taxon>
        <taxon>Fungi</taxon>
        <taxon>Dikarya</taxon>
        <taxon>Basidiomycota</taxon>
        <taxon>Agaricomycotina</taxon>
        <taxon>Agaricomycetes</taxon>
        <taxon>Agaricomycetidae</taxon>
        <taxon>Boletales</taxon>
        <taxon>Suillineae</taxon>
        <taxon>Suillaceae</taxon>
        <taxon>Suillus</taxon>
    </lineage>
</organism>
<sequence>MSIEQNELDDEHPLVLELSSLRQTAARFQHEAHQAALKLQRHALAAAQTNVRLHLLESQHSLLASELVTLRAHPLPNSQSDSHVVQELTLALRRSSEKLDLTEHALAEKTAELVKTRTEAQKARHDAEGAYKLAASARAREEEGKVRERGLETRLQAAEEERRLIELVVHEYADLSSLGNGGAVLQNASVSASASSLTLVEGLHEGKSSLHRLMTEFASENEKRETSITQLRNEIAILESILDAERKTAAQDRAQLSKAQLELETLKLDDATAAKMVSRYMKFSQSQTNALQSTLMTLQTRHASTQHTLQSTINDTEARTHAHMAENARLRDALEELGEEVTREVYGRRREVALRLALLAREEALGEALRRWVRRAQEGIRRCADADSQMYATFERAVKDAESLLTALDAEVALGDGSLVTGVLGRLVLAKDAVMRMSEEVGVEVGRRVAAERRLSLGIGSPDEVVHEQTIADQGTPIDVTEQSAHTQDTNTDIPHTQDLIPASPHAPTPSSLPAEDNRGTSSPVIGDITSGTSQLLLDLPTESSQSPAAPILDLAQTPAGKEAFILQPSAELRTPLASANKLTMEPVDTDRISDTQEAKYHVQTPDTEGTTLPVIGDITPGTSQLLLDLPVKPSRSHTVSILDLMQTPAGEDACILPPSAEPRTPSASANESTMEPDTDGILDTKDTPPPHPLTNHAKQEHSPTNQFLERNEDSGVFFTPAATSPEVQAVAPANEPNNLTTNIIPSDEISSLLSSLSKVNHRYDALQHAFRDCSLALKDLKRLLPPIAIASPPTLTPTPSHSPRSLLRTALDRISDYTEDARVELEILITDESLAIRGFETLLTVPGALSLSSDSNLDLEEMRTFVEGRDEGVRKARERLEEKLGDVQHDVAVVKRAVHDFQVQLDEGEGDREPEEDQSWSAWTSSILPRSSTPTPTQTPTFGSVMTSPRLRRSPLVKQLFSLAELELRIPMPLPASSPQAQSGYGGLGVGMGSGAAPGLGRQRTMSMMYSLGIGSMASVSTSALGSVSSLGIPGMSPMKSGGGRSRFVTTPLTGETRRDESDVE</sequence>
<protein>
    <submittedName>
        <fullName evidence="3">Uncharacterized protein</fullName>
    </submittedName>
</protein>
<feature type="compositionally biased region" description="Polar residues" evidence="2">
    <location>
        <begin position="481"/>
        <end position="495"/>
    </location>
</feature>
<feature type="region of interest" description="Disordered" evidence="2">
    <location>
        <begin position="659"/>
        <end position="706"/>
    </location>
</feature>
<evidence type="ECO:0000256" key="1">
    <source>
        <dbReference type="SAM" id="Coils"/>
    </source>
</evidence>
<dbReference type="EMBL" id="JABBWD010000003">
    <property type="protein sequence ID" value="KAG1782393.1"/>
    <property type="molecule type" value="Genomic_DNA"/>
</dbReference>
<feature type="coiled-coil region" evidence="1">
    <location>
        <begin position="228"/>
        <end position="269"/>
    </location>
</feature>
<dbReference type="OrthoDB" id="2592022at2759"/>
<comment type="caution">
    <text evidence="3">The sequence shown here is derived from an EMBL/GenBank/DDBJ whole genome shotgun (WGS) entry which is preliminary data.</text>
</comment>
<name>A0A9P7A4Q7_9AGAM</name>
<keyword evidence="1" id="KW-0175">Coiled coil</keyword>
<feature type="compositionally biased region" description="Polar residues" evidence="2">
    <location>
        <begin position="520"/>
        <end position="529"/>
    </location>
</feature>
<proteinExistence type="predicted"/>
<reference evidence="3" key="1">
    <citation type="journal article" date="2020" name="New Phytol.">
        <title>Comparative genomics reveals dynamic genome evolution in host specialist ectomycorrhizal fungi.</title>
        <authorList>
            <person name="Lofgren L.A."/>
            <person name="Nguyen N.H."/>
            <person name="Vilgalys R."/>
            <person name="Ruytinx J."/>
            <person name="Liao H.L."/>
            <person name="Branco S."/>
            <person name="Kuo A."/>
            <person name="LaButti K."/>
            <person name="Lipzen A."/>
            <person name="Andreopoulos W."/>
            <person name="Pangilinan J."/>
            <person name="Riley R."/>
            <person name="Hundley H."/>
            <person name="Na H."/>
            <person name="Barry K."/>
            <person name="Grigoriev I.V."/>
            <person name="Stajich J.E."/>
            <person name="Kennedy P.G."/>
        </authorList>
    </citation>
    <scope>NUCLEOTIDE SEQUENCE</scope>
    <source>
        <strain evidence="3">DOB743</strain>
    </source>
</reference>
<evidence type="ECO:0000313" key="4">
    <source>
        <dbReference type="Proteomes" id="UP000714275"/>
    </source>
</evidence>
<accession>A0A9P7A4Q7</accession>